<evidence type="ECO:0000313" key="1">
    <source>
        <dbReference type="EMBL" id="CAJ62984.1"/>
    </source>
</evidence>
<dbReference type="Proteomes" id="UP000000657">
    <property type="component" value="Chromosome"/>
</dbReference>
<dbReference type="SUPFAM" id="SSF51219">
    <property type="entry name" value="TRAP-like"/>
    <property type="match status" value="1"/>
</dbReference>
<name>Q0RHP1_FRAAA</name>
<gene>
    <name evidence="1" type="ordered locus">FRAAL4342</name>
</gene>
<dbReference type="RefSeq" id="WP_011605465.1">
    <property type="nucleotide sequence ID" value="NC_008278.1"/>
</dbReference>
<dbReference type="Gene3D" id="3.60.160.10">
    <property type="entry name" value="Mitochondrial biogenesis AIM24"/>
    <property type="match status" value="1"/>
</dbReference>
<organism evidence="1 2">
    <name type="scientific">Frankia alni (strain DSM 45986 / CECT 9034 / ACN14a)</name>
    <dbReference type="NCBI Taxonomy" id="326424"/>
    <lineage>
        <taxon>Bacteria</taxon>
        <taxon>Bacillati</taxon>
        <taxon>Actinomycetota</taxon>
        <taxon>Actinomycetes</taxon>
        <taxon>Frankiales</taxon>
        <taxon>Frankiaceae</taxon>
        <taxon>Frankia</taxon>
    </lineage>
</organism>
<dbReference type="EMBL" id="CT573213">
    <property type="protein sequence ID" value="CAJ62984.1"/>
    <property type="molecule type" value="Genomic_DNA"/>
</dbReference>
<dbReference type="STRING" id="326424.FRAAL4342"/>
<dbReference type="eggNOG" id="COG2013">
    <property type="taxonomic scope" value="Bacteria"/>
</dbReference>
<accession>Q0RHP1</accession>
<evidence type="ECO:0000313" key="2">
    <source>
        <dbReference type="Proteomes" id="UP000000657"/>
    </source>
</evidence>
<dbReference type="KEGG" id="fal:FRAAL4342"/>
<reference evidence="1 2" key="1">
    <citation type="journal article" date="2007" name="Genome Res.">
        <title>Genome characteristics of facultatively symbiotic Frankia sp. strains reflect host range and host plant biogeography.</title>
        <authorList>
            <person name="Normand P."/>
            <person name="Lapierre P."/>
            <person name="Tisa L.S."/>
            <person name="Gogarten J.P."/>
            <person name="Alloisio N."/>
            <person name="Bagnarol E."/>
            <person name="Bassi C.A."/>
            <person name="Berry A.M."/>
            <person name="Bickhart D.M."/>
            <person name="Choisne N."/>
            <person name="Couloux A."/>
            <person name="Cournoyer B."/>
            <person name="Cruveiller S."/>
            <person name="Daubin V."/>
            <person name="Demange N."/>
            <person name="Francino M.P."/>
            <person name="Goltsman E."/>
            <person name="Huang Y."/>
            <person name="Kopp O.R."/>
            <person name="Labarre L."/>
            <person name="Lapidus A."/>
            <person name="Lavire C."/>
            <person name="Marechal J."/>
            <person name="Martinez M."/>
            <person name="Mastronunzio J.E."/>
            <person name="Mullin B.C."/>
            <person name="Niemann J."/>
            <person name="Pujic P."/>
            <person name="Rawnsley T."/>
            <person name="Rouy Z."/>
            <person name="Schenowitz C."/>
            <person name="Sellstedt A."/>
            <person name="Tavares F."/>
            <person name="Tomkins J.P."/>
            <person name="Vallenet D."/>
            <person name="Valverde C."/>
            <person name="Wall L.G."/>
            <person name="Wang Y."/>
            <person name="Medigue C."/>
            <person name="Benson D.R."/>
        </authorList>
    </citation>
    <scope>NUCLEOTIDE SEQUENCE [LARGE SCALE GENOMIC DNA]</scope>
    <source>
        <strain evidence="2">DSM 45986 / CECT 9034 / ACN14a</strain>
    </source>
</reference>
<keyword evidence="2" id="KW-1185">Reference proteome</keyword>
<dbReference type="PANTHER" id="PTHR38074">
    <property type="entry name" value="ALTERED INHERITANCE OF MITOCHONDRIA PROTEIN 24, MITOCHONDRIAL"/>
    <property type="match status" value="1"/>
</dbReference>
<dbReference type="InterPro" id="IPR036983">
    <property type="entry name" value="AIM24_sf"/>
</dbReference>
<dbReference type="Pfam" id="PF01987">
    <property type="entry name" value="AIM24"/>
    <property type="match status" value="1"/>
</dbReference>
<protein>
    <recommendedName>
        <fullName evidence="3">AIM24 family protein</fullName>
    </recommendedName>
</protein>
<dbReference type="PANTHER" id="PTHR38074:SF1">
    <property type="entry name" value="ALTERED INHERITANCE OF MITOCHONDRIA PROTEIN 24, MITOCHONDRIAL"/>
    <property type="match status" value="1"/>
</dbReference>
<proteinExistence type="predicted"/>
<dbReference type="OrthoDB" id="6048299at2"/>
<dbReference type="InterPro" id="IPR016031">
    <property type="entry name" value="Trp_RNA-bd_attenuator-like_dom"/>
</dbReference>
<sequence>MTHPLGHFANGQPAGPPFALEEGDRMLRVRLDGGQTYAKQGSMVAYRGRLDFAYKGQGVGGFLRRAVTGEGQDLMKVTGRGTVWFAESGSHISIFTLDHDSLTVNGRSLLALESGVRYKVTTTSGGLGAMIAGGVFNTEVSGTGGVAVLCLGSPLVLPTDEPVCVDRDAAVAWTAGVRTRVVSTFKMGNLVGRSSGELAQIEYSGRGGFVVVQCGETPAAGTTQERH</sequence>
<dbReference type="AlphaFoldDB" id="Q0RHP1"/>
<dbReference type="InterPro" id="IPR002838">
    <property type="entry name" value="AIM24"/>
</dbReference>
<evidence type="ECO:0008006" key="3">
    <source>
        <dbReference type="Google" id="ProtNLM"/>
    </source>
</evidence>
<dbReference type="HOGENOM" id="CLU_070544_0_0_11"/>